<dbReference type="PROSITE" id="PS00564">
    <property type="entry name" value="ARGININOSUCCIN_SYN_1"/>
    <property type="match status" value="1"/>
</dbReference>
<dbReference type="HAMAP" id="MF_00005">
    <property type="entry name" value="Arg_succ_synth_type1"/>
    <property type="match status" value="1"/>
</dbReference>
<dbReference type="InterPro" id="IPR024074">
    <property type="entry name" value="AS_cat/multimer_dom_body"/>
</dbReference>
<evidence type="ECO:0000256" key="7">
    <source>
        <dbReference type="ARBA" id="ARBA00022741"/>
    </source>
</evidence>
<feature type="binding site" evidence="9">
    <location>
        <position position="128"/>
    </location>
    <ligand>
        <name>L-aspartate</name>
        <dbReference type="ChEBI" id="CHEBI:29991"/>
    </ligand>
</feature>
<dbReference type="Gene3D" id="1.20.5.470">
    <property type="entry name" value="Single helix bin"/>
    <property type="match status" value="1"/>
</dbReference>
<evidence type="ECO:0000259" key="10">
    <source>
        <dbReference type="Pfam" id="PF00764"/>
    </source>
</evidence>
<name>A0AAN2C9F0_UNVUL</name>
<sequence length="415" mass="44405">MKIVLAYSGGLDTSVLLKQFIDAGHQVVAMTLNLGESDMVAGEGSQDALEAVRQKALKLGAMDAVLIDARERFIADYAYKALAANALYEGVYPLSAALSRPLIADLLVETAAEYGADAVAHGCTGKGNDQVRIEVGVRAKAPHLKTLAPLRDKPLSRPDAIAYAQAHGVPIAHTAAKPYSVDANLWGRSIEAGVLENPWNRPPEDAYAWSVAPETAQAEGDEVVISFEKGTPSAALRQAQRDVGAEMVFELNKIAGRNGVGRIDLIEDRVVGLKSREVYECPGSVTLIEAHKALERLVLTRDELRFKASLDQKYAELIYDALWSSPLRDALDAFNAKIAERLTGEVRVRLVRGRAVVTGARSPFALYDESLATYGAGDTFRHDAAGGFIEIHGLPVAAGAAKAAEAAQRAAPQLV</sequence>
<feature type="binding site" evidence="9">
    <location>
        <position position="124"/>
    </location>
    <ligand>
        <name>L-aspartate</name>
        <dbReference type="ChEBI" id="CHEBI:29991"/>
    </ligand>
</feature>
<dbReference type="GO" id="GO:0000053">
    <property type="term" value="P:argininosuccinate metabolic process"/>
    <property type="evidence" value="ECO:0007669"/>
    <property type="project" value="TreeGrafter"/>
</dbReference>
<dbReference type="InterPro" id="IPR001518">
    <property type="entry name" value="Arginosuc_synth"/>
</dbReference>
<dbReference type="GO" id="GO:0000050">
    <property type="term" value="P:urea cycle"/>
    <property type="evidence" value="ECO:0007669"/>
    <property type="project" value="TreeGrafter"/>
</dbReference>
<dbReference type="InterPro" id="IPR018223">
    <property type="entry name" value="Arginosuc_synth_CS"/>
</dbReference>
<keyword evidence="4 9" id="KW-0055">Arginine biosynthesis</keyword>
<dbReference type="SUPFAM" id="SSF52402">
    <property type="entry name" value="Adenine nucleotide alpha hydrolases-like"/>
    <property type="match status" value="1"/>
</dbReference>
<evidence type="ECO:0000256" key="8">
    <source>
        <dbReference type="ARBA" id="ARBA00022840"/>
    </source>
</evidence>
<feature type="binding site" evidence="9">
    <location>
        <position position="189"/>
    </location>
    <ligand>
        <name>L-citrulline</name>
        <dbReference type="ChEBI" id="CHEBI:57743"/>
    </ligand>
</feature>
<dbReference type="FunFam" id="3.40.50.620:FF:000019">
    <property type="entry name" value="Argininosuccinate synthase"/>
    <property type="match status" value="1"/>
</dbReference>
<dbReference type="CDD" id="cd01999">
    <property type="entry name" value="ASS"/>
    <property type="match status" value="1"/>
</dbReference>
<comment type="caution">
    <text evidence="9">Lacks conserved residue(s) required for the propagation of feature annotation.</text>
</comment>
<dbReference type="NCBIfam" id="NF001770">
    <property type="entry name" value="PRK00509.1"/>
    <property type="match status" value="1"/>
</dbReference>
<feature type="binding site" evidence="9">
    <location>
        <position position="122"/>
    </location>
    <ligand>
        <name>ATP</name>
        <dbReference type="ChEBI" id="CHEBI:30616"/>
    </ligand>
</feature>
<keyword evidence="5 9" id="KW-0436">Ligase</keyword>
<evidence type="ECO:0000256" key="4">
    <source>
        <dbReference type="ARBA" id="ARBA00022571"/>
    </source>
</evidence>
<dbReference type="Gene3D" id="3.40.50.620">
    <property type="entry name" value="HUPs"/>
    <property type="match status" value="1"/>
</dbReference>
<dbReference type="EMBL" id="AP025523">
    <property type="protein sequence ID" value="BDE05547.1"/>
    <property type="molecule type" value="Genomic_DNA"/>
</dbReference>
<evidence type="ECO:0000256" key="3">
    <source>
        <dbReference type="ARBA" id="ARBA00012286"/>
    </source>
</evidence>
<dbReference type="GO" id="GO:0005524">
    <property type="term" value="F:ATP binding"/>
    <property type="evidence" value="ECO:0007669"/>
    <property type="project" value="UniProtKB-UniRule"/>
</dbReference>
<evidence type="ECO:0000256" key="1">
    <source>
        <dbReference type="ARBA" id="ARBA00004967"/>
    </source>
</evidence>
<dbReference type="InterPro" id="IPR014729">
    <property type="entry name" value="Rossmann-like_a/b/a_fold"/>
</dbReference>
<dbReference type="GO" id="GO:0005737">
    <property type="term" value="C:cytoplasm"/>
    <property type="evidence" value="ECO:0007669"/>
    <property type="project" value="UniProtKB-SubCell"/>
</dbReference>
<reference evidence="12 13" key="1">
    <citation type="journal article" date="2022" name="ISME Commun">
        <title>Vulcanimicrobium alpinus gen. nov. sp. nov., the first cultivated representative of the candidate phylum 'Eremiobacterota', is a metabolically versatile aerobic anoxygenic phototroph.</title>
        <authorList>
            <person name="Yabe S."/>
            <person name="Muto K."/>
            <person name="Abe K."/>
            <person name="Yokota A."/>
            <person name="Staudigel H."/>
            <person name="Tebo B.M."/>
        </authorList>
    </citation>
    <scope>NUCLEOTIDE SEQUENCE [LARGE SCALE GENOMIC DNA]</scope>
    <source>
        <strain evidence="12 13">WC8-2</strain>
    </source>
</reference>
<comment type="catalytic activity">
    <reaction evidence="9">
        <text>L-citrulline + L-aspartate + ATP = 2-(N(omega)-L-arginino)succinate + AMP + diphosphate + H(+)</text>
        <dbReference type="Rhea" id="RHEA:10932"/>
        <dbReference type="ChEBI" id="CHEBI:15378"/>
        <dbReference type="ChEBI" id="CHEBI:29991"/>
        <dbReference type="ChEBI" id="CHEBI:30616"/>
        <dbReference type="ChEBI" id="CHEBI:33019"/>
        <dbReference type="ChEBI" id="CHEBI:57472"/>
        <dbReference type="ChEBI" id="CHEBI:57743"/>
        <dbReference type="ChEBI" id="CHEBI:456215"/>
        <dbReference type="EC" id="6.3.4.5"/>
    </reaction>
</comment>
<feature type="domain" description="Arginosuccinate synthase-like N-terminal" evidence="10">
    <location>
        <begin position="2"/>
        <end position="170"/>
    </location>
</feature>
<dbReference type="PANTHER" id="PTHR11587:SF2">
    <property type="entry name" value="ARGININOSUCCINATE SYNTHASE"/>
    <property type="match status" value="1"/>
</dbReference>
<feature type="domain" description="Arginosuccinate synthase C-terminal" evidence="11">
    <location>
        <begin position="179"/>
        <end position="396"/>
    </location>
</feature>
<comment type="pathway">
    <text evidence="1 9">Amino-acid biosynthesis; L-arginine biosynthesis; L-arginine from L-ornithine and carbamoyl phosphate: step 2/3.</text>
</comment>
<keyword evidence="13" id="KW-1185">Reference proteome</keyword>
<proteinExistence type="inferred from homology"/>
<feature type="binding site" evidence="9">
    <location>
        <position position="267"/>
    </location>
    <ligand>
        <name>L-citrulline</name>
        <dbReference type="ChEBI" id="CHEBI:57743"/>
    </ligand>
</feature>
<comment type="subunit">
    <text evidence="2 9">Homotetramer.</text>
</comment>
<feature type="binding site" evidence="9">
    <location>
        <position position="129"/>
    </location>
    <ligand>
        <name>L-aspartate</name>
        <dbReference type="ChEBI" id="CHEBI:29991"/>
    </ligand>
</feature>
<dbReference type="Pfam" id="PF20979">
    <property type="entry name" value="Arginosuc_syn_C"/>
    <property type="match status" value="1"/>
</dbReference>
<evidence type="ECO:0000256" key="9">
    <source>
        <dbReference type="HAMAP-Rule" id="MF_00005"/>
    </source>
</evidence>
<evidence type="ECO:0000313" key="13">
    <source>
        <dbReference type="Proteomes" id="UP001317532"/>
    </source>
</evidence>
<dbReference type="GO" id="GO:0004055">
    <property type="term" value="F:argininosuccinate synthase activity"/>
    <property type="evidence" value="ECO:0007669"/>
    <property type="project" value="UniProtKB-UniRule"/>
</dbReference>
<evidence type="ECO:0000259" key="11">
    <source>
        <dbReference type="Pfam" id="PF20979"/>
    </source>
</evidence>
<evidence type="ECO:0000313" key="12">
    <source>
        <dbReference type="EMBL" id="BDE05547.1"/>
    </source>
</evidence>
<keyword evidence="6 9" id="KW-0028">Amino-acid biosynthesis</keyword>
<dbReference type="NCBIfam" id="TIGR00032">
    <property type="entry name" value="argG"/>
    <property type="match status" value="1"/>
</dbReference>
<dbReference type="Gene3D" id="3.90.1260.10">
    <property type="entry name" value="Argininosuccinate synthetase, chain A, domain 2"/>
    <property type="match status" value="1"/>
</dbReference>
<dbReference type="InterPro" id="IPR048268">
    <property type="entry name" value="Arginosuc_syn_C"/>
</dbReference>
<dbReference type="GO" id="GO:0006526">
    <property type="term" value="P:L-arginine biosynthetic process"/>
    <property type="evidence" value="ECO:0007669"/>
    <property type="project" value="UniProtKB-UniRule"/>
</dbReference>
<feature type="binding site" evidence="9">
    <location>
        <position position="180"/>
    </location>
    <ligand>
        <name>L-citrulline</name>
        <dbReference type="ChEBI" id="CHEBI:57743"/>
    </ligand>
</feature>
<evidence type="ECO:0000256" key="2">
    <source>
        <dbReference type="ARBA" id="ARBA00011881"/>
    </source>
</evidence>
<keyword evidence="9" id="KW-0963">Cytoplasm</keyword>
<dbReference type="KEGG" id="vab:WPS_08230"/>
<dbReference type="Proteomes" id="UP001317532">
    <property type="component" value="Chromosome"/>
</dbReference>
<dbReference type="RefSeq" id="WP_317996577.1">
    <property type="nucleotide sequence ID" value="NZ_AP025523.1"/>
</dbReference>
<comment type="similarity">
    <text evidence="9">Belongs to the argininosuccinate synthase family. Type 1 subfamily.</text>
</comment>
<accession>A0AAN2C9F0</accession>
<dbReference type="SUPFAM" id="SSF69864">
    <property type="entry name" value="Argininosuccinate synthetase, C-terminal domain"/>
    <property type="match status" value="1"/>
</dbReference>
<dbReference type="Pfam" id="PF00764">
    <property type="entry name" value="Arginosuc_synth"/>
    <property type="match status" value="1"/>
</dbReference>
<feature type="binding site" evidence="9">
    <location>
        <begin position="6"/>
        <end position="14"/>
    </location>
    <ligand>
        <name>ATP</name>
        <dbReference type="ChEBI" id="CHEBI:30616"/>
    </ligand>
</feature>
<dbReference type="PANTHER" id="PTHR11587">
    <property type="entry name" value="ARGININOSUCCINATE SYNTHASE"/>
    <property type="match status" value="1"/>
</dbReference>
<protein>
    <recommendedName>
        <fullName evidence="3 9">Argininosuccinate synthase</fullName>
        <ecNumber evidence="3 9">6.3.4.5</ecNumber>
    </recommendedName>
    <alternativeName>
        <fullName evidence="9">Citrulline--aspartate ligase</fullName>
    </alternativeName>
</protein>
<feature type="binding site" evidence="9">
    <location>
        <position position="92"/>
    </location>
    <ligand>
        <name>L-citrulline</name>
        <dbReference type="ChEBI" id="CHEBI:57743"/>
    </ligand>
</feature>
<dbReference type="EC" id="6.3.4.5" evidence="3 9"/>
<comment type="subcellular location">
    <subcellularLocation>
        <location evidence="9">Cytoplasm</location>
    </subcellularLocation>
</comment>
<feature type="binding site" evidence="9">
    <location>
        <position position="132"/>
    </location>
    <ligand>
        <name>L-citrulline</name>
        <dbReference type="ChEBI" id="CHEBI:57743"/>
    </ligand>
</feature>
<feature type="binding site" evidence="9">
    <location>
        <position position="279"/>
    </location>
    <ligand>
        <name>L-citrulline</name>
        <dbReference type="ChEBI" id="CHEBI:57743"/>
    </ligand>
</feature>
<evidence type="ECO:0000256" key="6">
    <source>
        <dbReference type="ARBA" id="ARBA00022605"/>
    </source>
</evidence>
<dbReference type="AlphaFoldDB" id="A0AAN2C9F0"/>
<organism evidence="12 13">
    <name type="scientific">Vulcanimicrobium alpinum</name>
    <dbReference type="NCBI Taxonomy" id="3016050"/>
    <lineage>
        <taxon>Bacteria</taxon>
        <taxon>Bacillati</taxon>
        <taxon>Vulcanimicrobiota</taxon>
        <taxon>Vulcanimicrobiia</taxon>
        <taxon>Vulcanimicrobiales</taxon>
        <taxon>Vulcanimicrobiaceae</taxon>
        <taxon>Vulcanimicrobium</taxon>
    </lineage>
</organism>
<keyword evidence="7 9" id="KW-0547">Nucleotide-binding</keyword>
<gene>
    <name evidence="9 12" type="primary">argG</name>
    <name evidence="12" type="ORF">WPS_08230</name>
</gene>
<dbReference type="FunFam" id="3.90.1260.10:FF:000007">
    <property type="entry name" value="Argininosuccinate synthase"/>
    <property type="match status" value="1"/>
</dbReference>
<evidence type="ECO:0000256" key="5">
    <source>
        <dbReference type="ARBA" id="ARBA00022598"/>
    </source>
</evidence>
<feature type="binding site" evidence="9">
    <location>
        <position position="128"/>
    </location>
    <ligand>
        <name>L-citrulline</name>
        <dbReference type="ChEBI" id="CHEBI:57743"/>
    </ligand>
</feature>
<dbReference type="InterPro" id="IPR023434">
    <property type="entry name" value="Arginosuc_synth_type_1_subfam"/>
</dbReference>
<keyword evidence="8 9" id="KW-0067">ATP-binding</keyword>
<dbReference type="InterPro" id="IPR048267">
    <property type="entry name" value="Arginosuc_syn_N"/>
</dbReference>